<comment type="caution">
    <text evidence="2">The sequence shown here is derived from an EMBL/GenBank/DDBJ whole genome shotgun (WGS) entry which is preliminary data.</text>
</comment>
<dbReference type="AlphaFoldDB" id="A0A8K0VU40"/>
<evidence type="ECO:0000313" key="2">
    <source>
        <dbReference type="EMBL" id="KAH7076261.1"/>
    </source>
</evidence>
<keyword evidence="1" id="KW-0812">Transmembrane</keyword>
<reference evidence="2" key="1">
    <citation type="journal article" date="2021" name="Nat. Commun.">
        <title>Genetic determinants of endophytism in the Arabidopsis root mycobiome.</title>
        <authorList>
            <person name="Mesny F."/>
            <person name="Miyauchi S."/>
            <person name="Thiergart T."/>
            <person name="Pickel B."/>
            <person name="Atanasova L."/>
            <person name="Karlsson M."/>
            <person name="Huettel B."/>
            <person name="Barry K.W."/>
            <person name="Haridas S."/>
            <person name="Chen C."/>
            <person name="Bauer D."/>
            <person name="Andreopoulos W."/>
            <person name="Pangilinan J."/>
            <person name="LaButti K."/>
            <person name="Riley R."/>
            <person name="Lipzen A."/>
            <person name="Clum A."/>
            <person name="Drula E."/>
            <person name="Henrissat B."/>
            <person name="Kohler A."/>
            <person name="Grigoriev I.V."/>
            <person name="Martin F.M."/>
            <person name="Hacquard S."/>
        </authorList>
    </citation>
    <scope>NUCLEOTIDE SEQUENCE</scope>
    <source>
        <strain evidence="2">MPI-SDFR-AT-0120</strain>
    </source>
</reference>
<protein>
    <recommendedName>
        <fullName evidence="4">Transmembrane protein</fullName>
    </recommendedName>
</protein>
<evidence type="ECO:0008006" key="4">
    <source>
        <dbReference type="Google" id="ProtNLM"/>
    </source>
</evidence>
<dbReference type="Proteomes" id="UP000813461">
    <property type="component" value="Unassembled WGS sequence"/>
</dbReference>
<keyword evidence="1" id="KW-1133">Transmembrane helix</keyword>
<keyword evidence="3" id="KW-1185">Reference proteome</keyword>
<organism evidence="2 3">
    <name type="scientific">Paraphoma chrysanthemicola</name>
    <dbReference type="NCBI Taxonomy" id="798071"/>
    <lineage>
        <taxon>Eukaryota</taxon>
        <taxon>Fungi</taxon>
        <taxon>Dikarya</taxon>
        <taxon>Ascomycota</taxon>
        <taxon>Pezizomycotina</taxon>
        <taxon>Dothideomycetes</taxon>
        <taxon>Pleosporomycetidae</taxon>
        <taxon>Pleosporales</taxon>
        <taxon>Pleosporineae</taxon>
        <taxon>Phaeosphaeriaceae</taxon>
        <taxon>Paraphoma</taxon>
    </lineage>
</organism>
<feature type="transmembrane region" description="Helical" evidence="1">
    <location>
        <begin position="77"/>
        <end position="98"/>
    </location>
</feature>
<keyword evidence="1" id="KW-0472">Membrane</keyword>
<dbReference type="OrthoDB" id="443402at2759"/>
<name>A0A8K0VU40_9PLEO</name>
<sequence length="141" mass="16678">MDLIPPMGRHQFYDRFHACHNPRLISHFYHRCRSFDKHTRDLLKLFPKCKSALIEDSEKQEPFWGIVAREQPSIFRLLMYNFICASPCIIFFFMWLFSWGHGGDLQNASVPLTLMLASLSVFWSIYFANLEFKQGNTGPRR</sequence>
<gene>
    <name evidence="2" type="ORF">FB567DRAFT_535820</name>
</gene>
<dbReference type="EMBL" id="JAGMVJ010000019">
    <property type="protein sequence ID" value="KAH7076261.1"/>
    <property type="molecule type" value="Genomic_DNA"/>
</dbReference>
<proteinExistence type="predicted"/>
<evidence type="ECO:0000256" key="1">
    <source>
        <dbReference type="SAM" id="Phobius"/>
    </source>
</evidence>
<feature type="transmembrane region" description="Helical" evidence="1">
    <location>
        <begin position="110"/>
        <end position="132"/>
    </location>
</feature>
<evidence type="ECO:0000313" key="3">
    <source>
        <dbReference type="Proteomes" id="UP000813461"/>
    </source>
</evidence>
<accession>A0A8K0VU40</accession>